<name>W7IAL3_9PEZI</name>
<dbReference type="AlphaFoldDB" id="W7IAL3"/>
<organism evidence="2 3">
    <name type="scientific">Drechslerella stenobrocha 248</name>
    <dbReference type="NCBI Taxonomy" id="1043628"/>
    <lineage>
        <taxon>Eukaryota</taxon>
        <taxon>Fungi</taxon>
        <taxon>Dikarya</taxon>
        <taxon>Ascomycota</taxon>
        <taxon>Pezizomycotina</taxon>
        <taxon>Orbiliomycetes</taxon>
        <taxon>Orbiliales</taxon>
        <taxon>Orbiliaceae</taxon>
        <taxon>Drechslerella</taxon>
    </lineage>
</organism>
<dbReference type="OrthoDB" id="47172at2759"/>
<keyword evidence="3" id="KW-1185">Reference proteome</keyword>
<protein>
    <recommendedName>
        <fullName evidence="1">JmjC domain-containing protein</fullName>
    </recommendedName>
</protein>
<evidence type="ECO:0000259" key="1">
    <source>
        <dbReference type="PROSITE" id="PS51184"/>
    </source>
</evidence>
<dbReference type="Gene3D" id="2.60.120.650">
    <property type="entry name" value="Cupin"/>
    <property type="match status" value="1"/>
</dbReference>
<dbReference type="Proteomes" id="UP000024837">
    <property type="component" value="Unassembled WGS sequence"/>
</dbReference>
<evidence type="ECO:0000313" key="3">
    <source>
        <dbReference type="Proteomes" id="UP000024837"/>
    </source>
</evidence>
<accession>W7IAL3</accession>
<dbReference type="PANTHER" id="PTHR12461">
    <property type="entry name" value="HYPOXIA-INDUCIBLE FACTOR 1 ALPHA INHIBITOR-RELATED"/>
    <property type="match status" value="1"/>
</dbReference>
<reference evidence="2 3" key="1">
    <citation type="submission" date="2013-05" db="EMBL/GenBank/DDBJ databases">
        <title>Drechslerella stenobrocha genome reveals carnivorous origination and mechanical trapping mechanism of predatory fungi.</title>
        <authorList>
            <person name="Liu X."/>
            <person name="Zhang W."/>
            <person name="Liu K."/>
        </authorList>
    </citation>
    <scope>NUCLEOTIDE SEQUENCE [LARGE SCALE GENOMIC DNA]</scope>
    <source>
        <strain evidence="2 3">248</strain>
    </source>
</reference>
<sequence length="512" mass="57953">MPNPLAEAWQAGQKDFRAIVVALLNDPDRTVAIDDTFVTLNDENYRELHHAHAILRPHAFAFTTLFESPALSRAAVHDTLTATTHFLRHAERQVNTLQHAPYGRRWRAAYTYAAVLVAISILAYICCDRDCDLEVGGEWTAQDAIWHLDFALIKTGAWPITNVVHDLLRYIDVRILPLVDAHDKADTPAEDGSEEGPEEEQLRLQFPGDELRTPSIRHWQALYRSQQPAKLTGVIDHWPVFDVHPAAAAAAGRSRWSSIDYLLAKTCGGRRIVPVEIGATYADPALQQRVMTVREYISRHLLPQRDDGAVFGYLAQHNLLSQIPALRDDICAPEYIQHTRGVLHKHSANPNDQVNNDDDEDEEEVKVTINAWLGPTDTITPLHTDPHHNIFCQVAGRKYLRLYPPSSGLALHPMGVDERGVDMGNTSSIPVGWVNSDLNDSTDLQSLDGREGEKEREMWRQFQAEKYVEFTVDAGEVVYIPRGWWHYVRALHGKPGYSFSVNFWWDDNYDAD</sequence>
<evidence type="ECO:0000313" key="2">
    <source>
        <dbReference type="EMBL" id="EWC46090.1"/>
    </source>
</evidence>
<dbReference type="PROSITE" id="PS51184">
    <property type="entry name" value="JMJC"/>
    <property type="match status" value="1"/>
</dbReference>
<dbReference type="HOGENOM" id="CLU_016785_0_1_1"/>
<dbReference type="PANTHER" id="PTHR12461:SF101">
    <property type="entry name" value="TRNA WYBUTOSINE-SYNTHESIZING PROTEIN 4"/>
    <property type="match status" value="1"/>
</dbReference>
<gene>
    <name evidence="2" type="ORF">DRE_04664</name>
</gene>
<dbReference type="EMBL" id="KI966421">
    <property type="protein sequence ID" value="EWC46090.1"/>
    <property type="molecule type" value="Genomic_DNA"/>
</dbReference>
<dbReference type="InterPro" id="IPR003347">
    <property type="entry name" value="JmjC_dom"/>
</dbReference>
<feature type="domain" description="JmjC" evidence="1">
    <location>
        <begin position="312"/>
        <end position="512"/>
    </location>
</feature>
<dbReference type="InterPro" id="IPR041667">
    <property type="entry name" value="Cupin_8"/>
</dbReference>
<dbReference type="SMART" id="SM00558">
    <property type="entry name" value="JmjC"/>
    <property type="match status" value="1"/>
</dbReference>
<dbReference type="Pfam" id="PF13621">
    <property type="entry name" value="Cupin_8"/>
    <property type="match status" value="1"/>
</dbReference>
<proteinExistence type="predicted"/>
<dbReference type="SUPFAM" id="SSF51197">
    <property type="entry name" value="Clavaminate synthase-like"/>
    <property type="match status" value="1"/>
</dbReference>